<dbReference type="GeneID" id="115573824"/>
<feature type="region of interest" description="Disordered" evidence="2">
    <location>
        <begin position="993"/>
        <end position="1084"/>
    </location>
</feature>
<reference evidence="4" key="3">
    <citation type="submission" date="2025-09" db="UniProtKB">
        <authorList>
            <consortium name="Ensembl"/>
        </authorList>
    </citation>
    <scope>IDENTIFICATION</scope>
</reference>
<dbReference type="OrthoDB" id="6132334at2759"/>
<feature type="compositionally biased region" description="Polar residues" evidence="2">
    <location>
        <begin position="1006"/>
        <end position="1022"/>
    </location>
</feature>
<reference evidence="4" key="2">
    <citation type="submission" date="2025-08" db="UniProtKB">
        <authorList>
            <consortium name="Ensembl"/>
        </authorList>
    </citation>
    <scope>IDENTIFICATION</scope>
</reference>
<feature type="compositionally biased region" description="Polar residues" evidence="2">
    <location>
        <begin position="1056"/>
        <end position="1070"/>
    </location>
</feature>
<feature type="domain" description="Knl1 C-terminal RWD" evidence="3">
    <location>
        <begin position="1672"/>
        <end position="1829"/>
    </location>
</feature>
<feature type="region of interest" description="Disordered" evidence="2">
    <location>
        <begin position="1352"/>
        <end position="1371"/>
    </location>
</feature>
<feature type="compositionally biased region" description="Basic and acidic residues" evidence="2">
    <location>
        <begin position="1352"/>
        <end position="1364"/>
    </location>
</feature>
<accession>A0A671W164</accession>
<evidence type="ECO:0000256" key="1">
    <source>
        <dbReference type="SAM" id="Coils"/>
    </source>
</evidence>
<dbReference type="InterPro" id="IPR043651">
    <property type="entry name" value="KNL1_MELT_rpt"/>
</dbReference>
<dbReference type="PANTHER" id="PTHR16520:SF3">
    <property type="entry name" value="KINETOCHORE SCAFFOLD 1"/>
    <property type="match status" value="1"/>
</dbReference>
<evidence type="ECO:0000259" key="3">
    <source>
        <dbReference type="Pfam" id="PF18210"/>
    </source>
</evidence>
<feature type="coiled-coil region" evidence="1">
    <location>
        <begin position="1632"/>
        <end position="1708"/>
    </location>
</feature>
<keyword evidence="5" id="KW-1185">Reference proteome</keyword>
<dbReference type="OMA" id="GMDMTQC"/>
<dbReference type="Proteomes" id="UP000472265">
    <property type="component" value="Chromosome 22"/>
</dbReference>
<reference evidence="4" key="1">
    <citation type="submission" date="2021-04" db="EMBL/GenBank/DDBJ databases">
        <authorList>
            <consortium name="Wellcome Sanger Institute Data Sharing"/>
        </authorList>
    </citation>
    <scope>NUCLEOTIDE SEQUENCE [LARGE SCALE GENOMIC DNA]</scope>
</reference>
<evidence type="ECO:0000313" key="4">
    <source>
        <dbReference type="Ensembl" id="ENSSAUP00010030411.1"/>
    </source>
</evidence>
<feature type="compositionally biased region" description="Basic and acidic residues" evidence="2">
    <location>
        <begin position="1402"/>
        <end position="1420"/>
    </location>
</feature>
<dbReference type="InParanoid" id="A0A671W164"/>
<feature type="region of interest" description="Disordered" evidence="2">
    <location>
        <begin position="1153"/>
        <end position="1194"/>
    </location>
</feature>
<dbReference type="GO" id="GO:0051301">
    <property type="term" value="P:cell division"/>
    <property type="evidence" value="ECO:0007669"/>
    <property type="project" value="InterPro"/>
</dbReference>
<dbReference type="GO" id="GO:0008608">
    <property type="term" value="P:attachment of spindle microtubules to kinetochore"/>
    <property type="evidence" value="ECO:0007669"/>
    <property type="project" value="InterPro"/>
</dbReference>
<feature type="region of interest" description="Disordered" evidence="2">
    <location>
        <begin position="1387"/>
        <end position="1423"/>
    </location>
</feature>
<keyword evidence="1" id="KW-0175">Coiled coil</keyword>
<dbReference type="GeneTree" id="ENSGT00410000025918"/>
<dbReference type="CTD" id="57082"/>
<proteinExistence type="predicted"/>
<dbReference type="InterPro" id="IPR037388">
    <property type="entry name" value="Blinkin"/>
</dbReference>
<dbReference type="InterPro" id="IPR040850">
    <property type="entry name" value="Knl1_RWD_C"/>
</dbReference>
<protein>
    <recommendedName>
        <fullName evidence="3">Knl1 C-terminal RWD domain-containing protein</fullName>
    </recommendedName>
</protein>
<gene>
    <name evidence="4" type="primary">knl1</name>
</gene>
<evidence type="ECO:0000256" key="2">
    <source>
        <dbReference type="SAM" id="MobiDB-lite"/>
    </source>
</evidence>
<dbReference type="RefSeq" id="XP_030260692.1">
    <property type="nucleotide sequence ID" value="XM_030404832.1"/>
</dbReference>
<feature type="region of interest" description="Disordered" evidence="2">
    <location>
        <begin position="1290"/>
        <end position="1310"/>
    </location>
</feature>
<evidence type="ECO:0000313" key="5">
    <source>
        <dbReference type="Proteomes" id="UP000472265"/>
    </source>
</evidence>
<sequence length="1927" mass="214196">MEPLDPPRNDESSGFSKRRISSILKAPRKSIIFPDPVQQECVVECAKPVEKRNSRRVSFAPANDVLLFSNDVKNASPARSPLQDLTPFTAAATQNRAQVAVIEDGIQQITGMETLLNAPLHASQQRDTVNFGIGNDFGEKTVMFSTDDAFMDMTQSHTINIANDADILADISLQNFDILPTSRDKTVMFSADEGSMDMTLSHTMNMTSGLVSLPTSRNMDLSTENRNISSSVPCLDAGFENFLASLFKPNGTSINPAGTTTKETNSSLAQIKTQQSDVDKENQAPMSVSAVMEKSLNTSRKIGELSYGSPLCPTDDMDLTEAQTGCIRGFADDDGPFQCHLPMQEAYSQPESRISQTAVSKQMQSSGMLASFNPKGMTSMTNPSLHASHQKHKVNLETKDDCIEKTIVFTAGNEFMDMTQSHTVNIDSGSLAPPKQNCISGKVDNASTLVGRKRETCGLPGSSANGLDQGFQHFLSGLSKTSATSSNPVNARMVPPATAVAKGTVNPNSFLSQPKTDVGKENRSLNTARSFGELFNVGTIRPENDVSMDLTEAQTGQIEGFVSSEDLFQSIPTDMYPTAEMTLEPNNSEALGSSKHTGLETSLKPSLKTKLLRHQGKFDAEDDYREKTVRFSADDACMDVTRSHTVNIATDLELHSQKNVDFLPDCGEKTVRFTANDAAMDVTQSHTVNIVTDFDPRSRQNVDLVSAFGQKTVRFNANDAAMDVTQSHTVNIVTGLDPQSHQNVDLVSAYGEKTVRFNANNAAMDVTQSHTVNIVTNFSPQSHQNVDPVPACGEKTVRFTANDAAMDVTRSHTVNIATDFDPRSHKNLDFHPPCGEKTVRFTANDAAMDVTRSHTVNIATDFDPRSHKNLDFQPPCEEKTVRFTANDAAMDVTQCHTVNIVTDFDPQFHPNRSMLPACEEKTVSFTANDGSMDVTRSHTVNIATDFNQQSHKNENFIPTCGEKTVQSYSVLPHRDFNILSANENVDFSLSVKKRESENCRPRRNRSSSAQTLDPGFKNSQFRMSGPWANPVNTKAVAPNALTPPETEDSNGILDQLKTQKSDVNTENAPGSVSAVLESPKDKTMTGDDLSMTMTEVQTGHIIGQTCTGLSSTQDLSVNSDHLIKTEMTSPQRNGALGSSSPEGVEITTHSVSLDLNETDNGKKVEPTDQTCSPSAIHHDDDGDTVPSQKSRRKSFADLHSKIRRLSHMINTVPDTIAMESCTASLPQLEHDQDKFQSLPVMEPKLEMGSVDTEEDAQDQCLMEEEQPSTTSTTPFNLKTKQLMSRLSVGGFKPKLPQRSKPDEPNKVNSVGERTRTVTVNVTNQLNDFVDDVSDIYDEELGSIEDMSEILDTRSPRRAQEKVSPSREFYMDGPLEDNVFEEEFMRDVQGQKRPLPVDENDTEAEKRMRGSSETATHELETQSHPVECDSNITTASCINTQTTDDSNSSHTATIKCEATFESTFRQSLFESQLEDYASDMQRKVDDGTITVLEFFKLFNIDFVIHNPRQSVLPGRLLSDSDRTSMDSLKERHINRPKQVVYQTDVLNLTEKVEGLKERMRDLDRPLKIVNGPLWEEIRNSSEKELKSFGAKLKERNNLFRKTSKVQSHEMKEVLYSNLVQANLEEQQRLRGTIEEADEMIKSLDDCIRELETEVAAVEEKGVDDKSSLKSRQEEMQKVTEALVNNEREITELEMQKKQNSNKRNRLKAETMNLERHITALHLVNEWKFAEKKDQCMVYTFLHETFHLQLVFEKSNGNEADNQSERKISHITFKHQLDDEKSQGHACLVHKLLSQYIDGKADWVKKYPTCRHVPKLLHDVGLVVGRCRLLGEELRLLNMWGGLRLGILDLSCVDTQVHIIFSSLKKLSKFEVIFSVTLADQLCVLQVQNFKNMIGGTTIQQIEEIVSSFSPGKNQLTKIVKKIHQNLLC</sequence>
<dbReference type="RefSeq" id="XP_030260691.1">
    <property type="nucleotide sequence ID" value="XM_030404831.1"/>
</dbReference>
<dbReference type="GO" id="GO:0034501">
    <property type="term" value="P:protein localization to kinetochore"/>
    <property type="evidence" value="ECO:0007669"/>
    <property type="project" value="InterPro"/>
</dbReference>
<dbReference type="CDD" id="cd22817">
    <property type="entry name" value="DRWD-N_Knl1"/>
    <property type="match status" value="1"/>
</dbReference>
<dbReference type="GO" id="GO:0005634">
    <property type="term" value="C:nucleus"/>
    <property type="evidence" value="ECO:0007669"/>
    <property type="project" value="TreeGrafter"/>
</dbReference>
<dbReference type="Pfam" id="PF19221">
    <property type="entry name" value="MELT"/>
    <property type="match status" value="11"/>
</dbReference>
<organism evidence="4 5">
    <name type="scientific">Sparus aurata</name>
    <name type="common">Gilthead sea bream</name>
    <dbReference type="NCBI Taxonomy" id="8175"/>
    <lineage>
        <taxon>Eukaryota</taxon>
        <taxon>Metazoa</taxon>
        <taxon>Chordata</taxon>
        <taxon>Craniata</taxon>
        <taxon>Vertebrata</taxon>
        <taxon>Euteleostomi</taxon>
        <taxon>Actinopterygii</taxon>
        <taxon>Neopterygii</taxon>
        <taxon>Teleostei</taxon>
        <taxon>Neoteleostei</taxon>
        <taxon>Acanthomorphata</taxon>
        <taxon>Eupercaria</taxon>
        <taxon>Spariformes</taxon>
        <taxon>Sparidae</taxon>
        <taxon>Sparus</taxon>
    </lineage>
</organism>
<name>A0A671W164_SPAAU</name>
<dbReference type="PANTHER" id="PTHR16520">
    <property type="entry name" value="KINETOCHORE SCAFFOLD 1"/>
    <property type="match status" value="1"/>
</dbReference>
<dbReference type="Pfam" id="PF18210">
    <property type="entry name" value="Knl1_RWD_C"/>
    <property type="match status" value="1"/>
</dbReference>
<dbReference type="Ensembl" id="ENSSAUT00010032055.1">
    <property type="protein sequence ID" value="ENSSAUP00010030411.1"/>
    <property type="gene ID" value="ENSSAUG00010013041.1"/>
</dbReference>